<feature type="region of interest" description="Disordered" evidence="1">
    <location>
        <begin position="2064"/>
        <end position="2143"/>
    </location>
</feature>
<evidence type="ECO:0000313" key="3">
    <source>
        <dbReference type="EMBL" id="MBT3143352.1"/>
    </source>
</evidence>
<dbReference type="InterPro" id="IPR041690">
    <property type="entry name" value="Cadherin_5"/>
</dbReference>
<gene>
    <name evidence="3" type="ORF">KL867_20020</name>
</gene>
<dbReference type="InterPro" id="IPR013783">
    <property type="entry name" value="Ig-like_fold"/>
</dbReference>
<feature type="region of interest" description="Disordered" evidence="1">
    <location>
        <begin position="1903"/>
        <end position="1931"/>
    </location>
</feature>
<dbReference type="NCBIfam" id="TIGR01965">
    <property type="entry name" value="VCBS_repeat"/>
    <property type="match status" value="11"/>
</dbReference>
<feature type="compositionally biased region" description="Polar residues" evidence="1">
    <location>
        <begin position="617"/>
        <end position="629"/>
    </location>
</feature>
<dbReference type="NCBIfam" id="NF012211">
    <property type="entry name" value="tand_rpt_95"/>
    <property type="match status" value="2"/>
</dbReference>
<evidence type="ECO:0000256" key="1">
    <source>
        <dbReference type="SAM" id="MobiDB-lite"/>
    </source>
</evidence>
<dbReference type="Pfam" id="PF00354">
    <property type="entry name" value="Pentaxin"/>
    <property type="match status" value="1"/>
</dbReference>
<proteinExistence type="predicted"/>
<sequence length="2143" mass="221582">MATLKVDGQLTIIDPDAGEAEFDGKGIGFNYQGQFGDLLLNPDGSWHYNADAGGLRFVGGRPTTRGTAIDQLGDGETLTDTITVHSKDGTPHDIVITIHGSNDRPYCSSEVVLRPGAEDTRQTLTSAQLLGNTVDVDANDAGKLAIANLHPDHGSILDNKDGTYTFTPEKDYNGTVHFTYDVKDAHGGVTHTGATTNLAAVGDAAVITGTDTGTATEDKVAGRIVISGDLDVTDPDGPSQEHFQYSQFGEHAVSDPFGGNLHIDSAGGWSYVTDNSNAAIQRLAAGEVGHATYRVASTDGTTHQIQITIHGTNDAPVLSAATASATEDGSAVSGQMSATDVDTGDTQAYSLGQAAPAGFALNADGSWSFDPTDAAYQHLAVGVTQDVTIPVTVTDKQGATDTENLVITVTGTNDGAHIGGVRTMTLTEDTNINTGNTLQTGGVLTVTDVDTGEANFVPQHNVPGTYGTFEVQANGLWVYHVDNGLTSIQGLNAGAHLTDTITVATTDGTTQQIQITIGGTNDAPTLTPALANATEGAAQVSGQISATDVDTGDSHAFSTGATVAGFSLNSDGSWTFDPTDPAYQHLASGQTQVLTIPITVTDGAQATDTDNLVVTVTGSNDGPTVTTTPADLGDTKEDQGRMFTEAELLKAVGAQDPDGDALHITGISIDPAAGHFVRQSSGDWVFAPAHDFHGDHTPISLNISDGTTTTQAPGLLDVTPVTDAAQPDLTISAEQQVMEFDNSSASAIFTREAVHNGGPISSMALEMTVLGGQQVASAGGHGATLVSYETSPNSDQMYVYKPDDMVVRIAGHNYDTQVAVLNDGKDHRYSFLWDGPKGTLDVLIDGQVAKHMDNVAKGLTMPDGGALAFGGDQDSMRGGFDNNDAFAGKMFNAAMATSTVSPSQLATAPLAQVLDGQPSLLTAVQISNGQIVDRTGNYHYDIHGSFTHTTVEVDTKIAPPNPGATLKLTASLGAPSDSDDHIVHARLSGFPTGTVITDGTSAHSVTISANTPDVDIAGWNISGLTAHAPASFHGNFRTTLVVVTQGPDGTQATATTSAPVIFDATQPVPDAKISGDSSATTDEDTSVSGNLTIVDSAGQDHFVAATLSGTLGDLQIQQNGHWTYTPGAKADAMAEGAKAYESFMVKSADGSQHEVHISLQGTNDAPVVTATQSAPADLGEVSTGKTLSFTDAELIQLTGATDIEHEALSVSSVTVDPQYGAFSKAPGGGWTFTPASGVAHEDVVVQIAVSDGHTVTDASGTLDVGFALAVTAISQDTGVSSTDFTTTDNTLVFSGEGIPGHTIYSMLGGGQVTVDPNGHWQIDLTAYSRTPGDYNFKFFDMESKATLSQRVTITHEHPVLVIDNVGGDDLIDSGDHGKPINVTGDAHNVLDGSIVDLEIAGTHYSATVQGGHWTVTVPGSDMSKLADQNLLLNGVLTDVGGGTATAQHHLVVAADPLSLHASVDLKEDAIVTGMGQVFPGQQVGSVNHPGTYQGNFGTLTVAADGLYTYTLDNGAKSIQALLSGTNARDNFLIPITEASGQTHSAVVAVNIEGTDDAPVISGTLAAERAITQGNWTHLHATGSLDVTDADSQSLSVTINGQTWVPGTAAHIDTPSARLSIDPNGDWTYSLVHAGPQQVALLAGARAGIPQHENFDIIATDGEGHIAKEQLVVTVAPDGQDFTLRGEMRAAVTEDVVTSTTGHLDPVGPTGILDETQTYVWAVAPSQSGDHGNFTVDAHGNWHYALDAQNPEVQALGQGDILQDHATIVATDSTGKQISREVTVDVAGSNDVAVVGGHHVGAVTEDGTPIVTGQLVGTDVDKGDTVTFDAQSAAVGTYGTFGIASDGHWTYHLNNQIAATQQLSGGQVETETFTVTARSTDGAIIHQKISVNVSGHEDAPVISGAFSGSVTEDSSSHASATGQVTASDADSGDKPIFVAQSAVIGTYGTFSIDEHGTWNYDLDNSNAATQALNSGSIEHETFQISVHTADGETETHDVQIEVHGTDEGAILPPPPPPPIPVVAQSDDVDAPPAIVDVDLSIASDLPDLPELSPYLVAAGLQNAPSNVGESGPDDTSDPYLGALGVHRSSPVEPHLIDDPTLLNADLDPDGVSDNEEGHSEPLPEIVDDPLDDLPPPDPIIDENT</sequence>
<dbReference type="InterPro" id="IPR002126">
    <property type="entry name" value="Cadherin-like_dom"/>
</dbReference>
<dbReference type="PROSITE" id="PS50268">
    <property type="entry name" value="CADHERIN_2"/>
    <property type="match status" value="1"/>
</dbReference>
<keyword evidence="4" id="KW-1185">Reference proteome</keyword>
<feature type="domain" description="Cadherin" evidence="2">
    <location>
        <begin position="1901"/>
        <end position="2018"/>
    </location>
</feature>
<dbReference type="PANTHER" id="PTHR14139">
    <property type="entry name" value="CALSYNTENIN"/>
    <property type="match status" value="1"/>
</dbReference>
<dbReference type="Pfam" id="PF17892">
    <property type="entry name" value="Cadherin_5"/>
    <property type="match status" value="3"/>
</dbReference>
<reference evidence="3 4" key="1">
    <citation type="submission" date="2021-05" db="EMBL/GenBank/DDBJ databases">
        <title>Draft genomes of marine bacteria isolated from model chitin particles.</title>
        <authorList>
            <person name="Datta M.S."/>
            <person name="Schwartzman J.A."/>
            <person name="Cordero O."/>
        </authorList>
    </citation>
    <scope>NUCLEOTIDE SEQUENCE [LARGE SCALE GENOMIC DNA]</scope>
    <source>
        <strain evidence="3 4">4E07</strain>
    </source>
</reference>
<protein>
    <submittedName>
        <fullName evidence="3">VCBS domain-containing protein</fullName>
    </submittedName>
</protein>
<dbReference type="Gene3D" id="2.60.40.10">
    <property type="entry name" value="Immunoglobulins"/>
    <property type="match status" value="8"/>
</dbReference>
<dbReference type="InterPro" id="IPR040853">
    <property type="entry name" value="RapA2_cadherin-like"/>
</dbReference>
<dbReference type="Gene3D" id="2.60.120.200">
    <property type="match status" value="1"/>
</dbReference>
<organism evidence="3 4">
    <name type="scientific">Falsiruegeria litorea</name>
    <dbReference type="NCBI Taxonomy" id="1280831"/>
    <lineage>
        <taxon>Bacteria</taxon>
        <taxon>Pseudomonadati</taxon>
        <taxon>Pseudomonadota</taxon>
        <taxon>Alphaproteobacteria</taxon>
        <taxon>Rhodobacterales</taxon>
        <taxon>Roseobacteraceae</taxon>
        <taxon>Falsiruegeria</taxon>
    </lineage>
</organism>
<dbReference type="Gene3D" id="2.60.40.3440">
    <property type="match status" value="1"/>
</dbReference>
<dbReference type="InterPro" id="IPR013320">
    <property type="entry name" value="ConA-like_dom_sf"/>
</dbReference>
<dbReference type="Pfam" id="PF17803">
    <property type="entry name" value="Cadherin_4"/>
    <property type="match status" value="5"/>
</dbReference>
<evidence type="ECO:0000313" key="4">
    <source>
        <dbReference type="Proteomes" id="UP000763802"/>
    </source>
</evidence>
<dbReference type="InterPro" id="IPR001759">
    <property type="entry name" value="PTX_dom"/>
</dbReference>
<evidence type="ECO:0000259" key="2">
    <source>
        <dbReference type="PROSITE" id="PS50268"/>
    </source>
</evidence>
<dbReference type="Proteomes" id="UP000763802">
    <property type="component" value="Unassembled WGS sequence"/>
</dbReference>
<feature type="region of interest" description="Disordered" evidence="1">
    <location>
        <begin position="617"/>
        <end position="636"/>
    </location>
</feature>
<comment type="caution">
    <text evidence="3">The sequence shown here is derived from an EMBL/GenBank/DDBJ whole genome shotgun (WGS) entry which is preliminary data.</text>
</comment>
<dbReference type="PANTHER" id="PTHR14139:SF2">
    <property type="entry name" value="CALSYNTENIN-1"/>
    <property type="match status" value="1"/>
</dbReference>
<dbReference type="SUPFAM" id="SSF49899">
    <property type="entry name" value="Concanavalin A-like lectins/glucanases"/>
    <property type="match status" value="1"/>
</dbReference>
<dbReference type="InterPro" id="IPR010221">
    <property type="entry name" value="VCBS_dom"/>
</dbReference>
<feature type="compositionally biased region" description="Polar residues" evidence="1">
    <location>
        <begin position="1905"/>
        <end position="1927"/>
    </location>
</feature>
<accession>A0ABS5WW36</accession>
<dbReference type="EMBL" id="JAHHDY010000023">
    <property type="protein sequence ID" value="MBT3143352.1"/>
    <property type="molecule type" value="Genomic_DNA"/>
</dbReference>
<name>A0ABS5WW36_9RHOB</name>